<reference evidence="2" key="1">
    <citation type="submission" date="2020-07" db="EMBL/GenBank/DDBJ databases">
        <title>Multicomponent nature underlies the extraordinary mechanical properties of spider dragline silk.</title>
        <authorList>
            <person name="Kono N."/>
            <person name="Nakamura H."/>
            <person name="Mori M."/>
            <person name="Yoshida Y."/>
            <person name="Ohtoshi R."/>
            <person name="Malay A.D."/>
            <person name="Moran D.A.P."/>
            <person name="Tomita M."/>
            <person name="Numata K."/>
            <person name="Arakawa K."/>
        </authorList>
    </citation>
    <scope>NUCLEOTIDE SEQUENCE</scope>
</reference>
<keyword evidence="3" id="KW-1185">Reference proteome</keyword>
<feature type="region of interest" description="Disordered" evidence="1">
    <location>
        <begin position="171"/>
        <end position="200"/>
    </location>
</feature>
<proteinExistence type="predicted"/>
<accession>A0A8X6EZF7</accession>
<gene>
    <name evidence="2" type="ORF">TNCT_16991</name>
</gene>
<name>A0A8X6EZF7_TRICU</name>
<sequence>MRAASPAIFGALPTPGGLFESGARGRLRKTGDPKLAGISAFRFGIRAPLFGIDRIPDFREDPASGPVFIRERARLPWRRKGAFLPYLDKFWEYEKKKNACARPRRFRVERVPVRIRESIAAPPVRTFRILFPGREPPGVYFFRPRGRAGDLKRSLRKKNRGPSSSLNVFRTVSKSEKKHPSAPLQGKVAARSGNGPEIRKGGTRFHPGCGFRRSRTAAGVQVGTLERSGSAELRRRPGGPRFRSLRRAARFPLRSESRLPLPVLPETFKSVSNFLEINFFFLSFFSFSIAGCYVKTRVCP</sequence>
<evidence type="ECO:0000313" key="2">
    <source>
        <dbReference type="EMBL" id="GFQ65099.1"/>
    </source>
</evidence>
<dbReference type="EMBL" id="BMAO01000194">
    <property type="protein sequence ID" value="GFQ65099.1"/>
    <property type="molecule type" value="Genomic_DNA"/>
</dbReference>
<evidence type="ECO:0000313" key="3">
    <source>
        <dbReference type="Proteomes" id="UP000887116"/>
    </source>
</evidence>
<dbReference type="AlphaFoldDB" id="A0A8X6EZF7"/>
<organism evidence="2 3">
    <name type="scientific">Trichonephila clavata</name>
    <name type="common">Joro spider</name>
    <name type="synonym">Nephila clavata</name>
    <dbReference type="NCBI Taxonomy" id="2740835"/>
    <lineage>
        <taxon>Eukaryota</taxon>
        <taxon>Metazoa</taxon>
        <taxon>Ecdysozoa</taxon>
        <taxon>Arthropoda</taxon>
        <taxon>Chelicerata</taxon>
        <taxon>Arachnida</taxon>
        <taxon>Araneae</taxon>
        <taxon>Araneomorphae</taxon>
        <taxon>Entelegynae</taxon>
        <taxon>Araneoidea</taxon>
        <taxon>Nephilidae</taxon>
        <taxon>Trichonephila</taxon>
    </lineage>
</organism>
<comment type="caution">
    <text evidence="2">The sequence shown here is derived from an EMBL/GenBank/DDBJ whole genome shotgun (WGS) entry which is preliminary data.</text>
</comment>
<dbReference type="Proteomes" id="UP000887116">
    <property type="component" value="Unassembled WGS sequence"/>
</dbReference>
<evidence type="ECO:0000256" key="1">
    <source>
        <dbReference type="SAM" id="MobiDB-lite"/>
    </source>
</evidence>
<protein>
    <submittedName>
        <fullName evidence="2">Uncharacterized protein</fullName>
    </submittedName>
</protein>